<dbReference type="Pfam" id="PF00622">
    <property type="entry name" value="SPRY"/>
    <property type="match status" value="1"/>
</dbReference>
<sequence>MPPLRGGRTSPPVDPFPPLRRAGSSSSSSTPSYASIAARSSHSHRQVSHEENSRQGAWGSEDVDRQGNLDDLSTHSHIAYAEPIDINPSPPWRSRARRRSDQTTNETGARPAQTTAQVRSNQSSSNLNTATTPSGSASARTNAIANGARNPADSVVGVSTPPSIPIRPSDHSPPSPSPTRPPRDQPSPAPRLAPMFTLEELLRTNPDQTAAVSSTANSTRDRSSIRTMDVTIRREQPDQRRHEIERATNASPYGMRMERALPSAAGGGNSSSRNPRRSALAAALSTLEYAPDPVVISFPPDNGGTSSRTINRSSDTPVDGSGSGSGSNNANPDASQSSLSYLRRRTRTPAPVPSFAPAWDPEEVLPAEYFSRSILPPTNDLELEDDEEEIDSDEERWASRLRIRNFSDENLSDQVAGSQSLHRGGNNRRRRSFLERIGAPPDLRFPEEFEQRMDFPPPVRGPHEATGCEPTNRDLAERIAPLVVRSGGVIGPRDEPKSSSPIRKRQRTLTSDDEAPTVSCRPSYLDMSTLPKDAILPSDFIPPLRRSHLALSTYKAGDTVRPLITFVGCNPKRLDDDATSLHTTIPIPIECGVHYYEVEVIDKGEEGFMSVGWMKKGTNLRRLVGWDKGSWGWHGDDGRSFEGQGRGERFSETWTTGDVVGCGIDFTTGRAFFTKNGKMMGHRFSKMATGLHPAIGLRSVGESLSVNFDGPFKYDIASYVESTKNGIWAIVKNTEVEEIPRLVDQVGSPVSSNDTKTNDDAKGAITSQKGNGNAKFALAKALEKELKEIEVEEPPTSRSTSASAASITSDPADKASSAFVLDYLRHNGHSKALSSLQNAMIKRGRLNGSSKAPLGEPAELPNKSRASEIGLSDFNHSKYEAIVWIHDVVSASFEYPFPVKLIEDLTSMPLPIPVRASIEIYKFLHLLYRSSLSESTDHQLEQVLEQGRSIRSDMVAWDKEDTVIAEKAFGLLGSPEGLNDSFWIGKRRQWADGLVRFSRDVNRLNQVSQLEHAIRQTSIVMKTLSERNGKFGAAFIDVNRIFE</sequence>
<feature type="region of interest" description="Disordered" evidence="1">
    <location>
        <begin position="788"/>
        <end position="809"/>
    </location>
</feature>
<feature type="region of interest" description="Disordered" evidence="1">
    <location>
        <begin position="1"/>
        <end position="191"/>
    </location>
</feature>
<feature type="compositionally biased region" description="Polar residues" evidence="1">
    <location>
        <begin position="412"/>
        <end position="421"/>
    </location>
</feature>
<reference evidence="4" key="2">
    <citation type="submission" date="2013-07" db="EMBL/GenBank/DDBJ databases">
        <authorList>
            <consortium name="The Broad Institute Genome Sequencing Platform"/>
            <person name="Cuomo C."/>
            <person name="Litvintseva A."/>
            <person name="Chen Y."/>
            <person name="Heitman J."/>
            <person name="Sun S."/>
            <person name="Springer D."/>
            <person name="Dromer F."/>
            <person name="Young S.K."/>
            <person name="Zeng Q."/>
            <person name="Gargeya S."/>
            <person name="Fitzgerald M."/>
            <person name="Abouelleil A."/>
            <person name="Alvarado L."/>
            <person name="Berlin A.M."/>
            <person name="Chapman S.B."/>
            <person name="Dewar J."/>
            <person name="Goldberg J."/>
            <person name="Griggs A."/>
            <person name="Gujja S."/>
            <person name="Hansen M."/>
            <person name="Howarth C."/>
            <person name="Imamovic A."/>
            <person name="Larimer J."/>
            <person name="McCowan C."/>
            <person name="Murphy C."/>
            <person name="Pearson M."/>
            <person name="Priest M."/>
            <person name="Roberts A."/>
            <person name="Saif S."/>
            <person name="Shea T."/>
            <person name="Sykes S."/>
            <person name="Wortman J."/>
            <person name="Nusbaum C."/>
            <person name="Birren B."/>
        </authorList>
    </citation>
    <scope>NUCLEOTIDE SEQUENCE</scope>
    <source>
        <strain evidence="4">CBS 10117</strain>
    </source>
</reference>
<dbReference type="InterPro" id="IPR013320">
    <property type="entry name" value="ConA-like_dom_sf"/>
</dbReference>
<accession>A0A1A6AEH4</accession>
<dbReference type="InterPro" id="IPR003877">
    <property type="entry name" value="SPRY_dom"/>
</dbReference>
<feature type="compositionally biased region" description="Polar residues" evidence="1">
    <location>
        <begin position="205"/>
        <end position="218"/>
    </location>
</feature>
<dbReference type="AlphaFoldDB" id="A0A1A6AEH4"/>
<dbReference type="EMBL" id="KI894027">
    <property type="protein sequence ID" value="OBR88465.1"/>
    <property type="molecule type" value="Genomic_DNA"/>
</dbReference>
<feature type="region of interest" description="Disordered" evidence="1">
    <location>
        <begin position="293"/>
        <end position="338"/>
    </location>
</feature>
<dbReference type="InterPro" id="IPR001870">
    <property type="entry name" value="B30.2/SPRY"/>
</dbReference>
<evidence type="ECO:0000313" key="4">
    <source>
        <dbReference type="EMBL" id="WWC57747.1"/>
    </source>
</evidence>
<dbReference type="SUPFAM" id="SSF49899">
    <property type="entry name" value="Concanavalin A-like lectins/glucanases"/>
    <property type="match status" value="1"/>
</dbReference>
<dbReference type="KEGG" id="kdj:28963981"/>
<feature type="region of interest" description="Disordered" evidence="1">
    <location>
        <begin position="455"/>
        <end position="474"/>
    </location>
</feature>
<name>A0A1A6AEH4_9TREE</name>
<dbReference type="PROSITE" id="PS50188">
    <property type="entry name" value="B302_SPRY"/>
    <property type="match status" value="1"/>
</dbReference>
<feature type="compositionally biased region" description="Low complexity" evidence="1">
    <location>
        <begin position="260"/>
        <end position="277"/>
    </location>
</feature>
<feature type="compositionally biased region" description="Basic and acidic residues" evidence="1">
    <location>
        <begin position="62"/>
        <end position="74"/>
    </location>
</feature>
<evidence type="ECO:0000259" key="2">
    <source>
        <dbReference type="PROSITE" id="PS50188"/>
    </source>
</evidence>
<dbReference type="RefSeq" id="XP_018266307.1">
    <property type="nucleotide sequence ID" value="XM_018403653.1"/>
</dbReference>
<reference evidence="4" key="3">
    <citation type="submission" date="2024-02" db="EMBL/GenBank/DDBJ databases">
        <title>Comparative genomics of Cryptococcus and Kwoniella reveals pathogenesis evolution and contrasting modes of karyotype evolution via chromosome fusion or intercentromeric recombination.</title>
        <authorList>
            <person name="Coelho M.A."/>
            <person name="David-Palma M."/>
            <person name="Shea T."/>
            <person name="Bowers K."/>
            <person name="McGinley-Smith S."/>
            <person name="Mohammad A.W."/>
            <person name="Gnirke A."/>
            <person name="Yurkov A.M."/>
            <person name="Nowrousian M."/>
            <person name="Sun S."/>
            <person name="Cuomo C.A."/>
            <person name="Heitman J."/>
        </authorList>
    </citation>
    <scope>NUCLEOTIDE SEQUENCE</scope>
    <source>
        <strain evidence="4">CBS 10117</strain>
    </source>
</reference>
<feature type="region of interest" description="Disordered" evidence="1">
    <location>
        <begin position="204"/>
        <end position="277"/>
    </location>
</feature>
<gene>
    <name evidence="3" type="ORF">I303_00282</name>
    <name evidence="4" type="ORF">I303_100281</name>
</gene>
<dbReference type="SMART" id="SM00449">
    <property type="entry name" value="SPRY"/>
    <property type="match status" value="1"/>
</dbReference>
<feature type="compositionally biased region" description="Basic and acidic residues" evidence="1">
    <location>
        <begin position="231"/>
        <end position="246"/>
    </location>
</feature>
<organism evidence="3">
    <name type="scientific">Kwoniella dejecticola CBS 10117</name>
    <dbReference type="NCBI Taxonomy" id="1296121"/>
    <lineage>
        <taxon>Eukaryota</taxon>
        <taxon>Fungi</taxon>
        <taxon>Dikarya</taxon>
        <taxon>Basidiomycota</taxon>
        <taxon>Agaricomycotina</taxon>
        <taxon>Tremellomycetes</taxon>
        <taxon>Tremellales</taxon>
        <taxon>Cryptococcaceae</taxon>
        <taxon>Kwoniella</taxon>
    </lineage>
</organism>
<dbReference type="Gene3D" id="2.60.120.920">
    <property type="match status" value="1"/>
</dbReference>
<protein>
    <recommendedName>
        <fullName evidence="2">B30.2/SPRY domain-containing protein</fullName>
    </recommendedName>
</protein>
<dbReference type="OrthoDB" id="25503at2759"/>
<keyword evidence="5" id="KW-1185">Reference proteome</keyword>
<dbReference type="PANTHER" id="PTHR12864">
    <property type="entry name" value="RAN BINDING PROTEIN 9-RELATED"/>
    <property type="match status" value="1"/>
</dbReference>
<feature type="region of interest" description="Disordered" evidence="1">
    <location>
        <begin position="484"/>
        <end position="520"/>
    </location>
</feature>
<reference evidence="3" key="1">
    <citation type="submission" date="2013-07" db="EMBL/GenBank/DDBJ databases">
        <title>The Genome Sequence of Cryptococcus dejecticola CBS10117.</title>
        <authorList>
            <consortium name="The Broad Institute Genome Sequencing Platform"/>
            <person name="Cuomo C."/>
            <person name="Litvintseva A."/>
            <person name="Chen Y."/>
            <person name="Heitman J."/>
            <person name="Sun S."/>
            <person name="Springer D."/>
            <person name="Dromer F."/>
            <person name="Young S.K."/>
            <person name="Zeng Q."/>
            <person name="Gargeya S."/>
            <person name="Fitzgerald M."/>
            <person name="Abouelleil A."/>
            <person name="Alvarado L."/>
            <person name="Berlin A.M."/>
            <person name="Chapman S.B."/>
            <person name="Dewar J."/>
            <person name="Goldberg J."/>
            <person name="Griggs A."/>
            <person name="Gujja S."/>
            <person name="Hansen M."/>
            <person name="Howarth C."/>
            <person name="Imamovic A."/>
            <person name="Larimer J."/>
            <person name="McCowan C."/>
            <person name="Murphy C."/>
            <person name="Pearson M."/>
            <person name="Priest M."/>
            <person name="Roberts A."/>
            <person name="Saif S."/>
            <person name="Shea T."/>
            <person name="Sykes S."/>
            <person name="Wortman J."/>
            <person name="Nusbaum C."/>
            <person name="Birren B."/>
        </authorList>
    </citation>
    <scope>NUCLEOTIDE SEQUENCE [LARGE SCALE GENOMIC DNA]</scope>
    <source>
        <strain evidence="3">CBS 10117</strain>
    </source>
</reference>
<feature type="region of interest" description="Disordered" evidence="1">
    <location>
        <begin position="412"/>
        <end position="432"/>
    </location>
</feature>
<dbReference type="InterPro" id="IPR050618">
    <property type="entry name" value="Ubq-SigPath_Reg"/>
</dbReference>
<dbReference type="Proteomes" id="UP000078595">
    <property type="component" value="Chromosome 1"/>
</dbReference>
<feature type="region of interest" description="Disordered" evidence="1">
    <location>
        <begin position="746"/>
        <end position="769"/>
    </location>
</feature>
<feature type="compositionally biased region" description="Polar residues" evidence="1">
    <location>
        <begin position="303"/>
        <end position="316"/>
    </location>
</feature>
<dbReference type="VEuPathDB" id="FungiDB:I303_00282"/>
<dbReference type="GeneID" id="28963981"/>
<feature type="compositionally biased region" description="Polar residues" evidence="1">
    <location>
        <begin position="102"/>
        <end position="144"/>
    </location>
</feature>
<evidence type="ECO:0000313" key="3">
    <source>
        <dbReference type="EMBL" id="OBR88465.1"/>
    </source>
</evidence>
<dbReference type="EMBL" id="CP144530">
    <property type="protein sequence ID" value="WWC57747.1"/>
    <property type="molecule type" value="Genomic_DNA"/>
</dbReference>
<feature type="compositionally biased region" description="Pro residues" evidence="1">
    <location>
        <begin position="171"/>
        <end position="191"/>
    </location>
</feature>
<feature type="compositionally biased region" description="Low complexity" evidence="1">
    <location>
        <begin position="796"/>
        <end position="809"/>
    </location>
</feature>
<proteinExistence type="predicted"/>
<feature type="compositionally biased region" description="Low complexity" evidence="1">
    <location>
        <begin position="22"/>
        <end position="40"/>
    </location>
</feature>
<feature type="domain" description="B30.2/SPRY" evidence="2">
    <location>
        <begin position="518"/>
        <end position="713"/>
    </location>
</feature>
<dbReference type="InterPro" id="IPR043136">
    <property type="entry name" value="B30.2/SPRY_sf"/>
</dbReference>
<evidence type="ECO:0000256" key="1">
    <source>
        <dbReference type="SAM" id="MobiDB-lite"/>
    </source>
</evidence>
<evidence type="ECO:0000313" key="5">
    <source>
        <dbReference type="Proteomes" id="UP000078595"/>
    </source>
</evidence>
<dbReference type="STRING" id="1296121.A0A1A6AEH4"/>